<sequence length="147" mass="16430">MSSLGDFIKNLREKLHKPARGVSVRRSRSTRNIFTAYTAPFPELGTTLSAGSLTMKIPSFGGTEGDSVRSANGTVYAEPEPSFVWVDGRRFHNVKESPYILPNDDIEQDRLVHQHYMIKEAFGRNYQAPVKNLLEDGAKILDMGCVI</sequence>
<keyword evidence="2" id="KW-1185">Reference proteome</keyword>
<dbReference type="EMBL" id="RBNJ01010875">
    <property type="protein sequence ID" value="RUS26271.1"/>
    <property type="molecule type" value="Genomic_DNA"/>
</dbReference>
<protein>
    <submittedName>
        <fullName evidence="1">Uncharacterized protein</fullName>
    </submittedName>
</protein>
<accession>A0A433Q934</accession>
<comment type="caution">
    <text evidence="1">The sequence shown here is derived from an EMBL/GenBank/DDBJ whole genome shotgun (WGS) entry which is preliminary data.</text>
</comment>
<dbReference type="AlphaFoldDB" id="A0A433Q934"/>
<organism evidence="1 2">
    <name type="scientific">Jimgerdemannia flammicorona</name>
    <dbReference type="NCBI Taxonomy" id="994334"/>
    <lineage>
        <taxon>Eukaryota</taxon>
        <taxon>Fungi</taxon>
        <taxon>Fungi incertae sedis</taxon>
        <taxon>Mucoromycota</taxon>
        <taxon>Mucoromycotina</taxon>
        <taxon>Endogonomycetes</taxon>
        <taxon>Endogonales</taxon>
        <taxon>Endogonaceae</taxon>
        <taxon>Jimgerdemannia</taxon>
    </lineage>
</organism>
<evidence type="ECO:0000313" key="1">
    <source>
        <dbReference type="EMBL" id="RUS26271.1"/>
    </source>
</evidence>
<evidence type="ECO:0000313" key="2">
    <source>
        <dbReference type="Proteomes" id="UP000274822"/>
    </source>
</evidence>
<gene>
    <name evidence="1" type="ORF">BC938DRAFT_470998</name>
</gene>
<proteinExistence type="predicted"/>
<name>A0A433Q934_9FUNG</name>
<reference evidence="1 2" key="1">
    <citation type="journal article" date="2018" name="New Phytol.">
        <title>Phylogenomics of Endogonaceae and evolution of mycorrhizas within Mucoromycota.</title>
        <authorList>
            <person name="Chang Y."/>
            <person name="Desiro A."/>
            <person name="Na H."/>
            <person name="Sandor L."/>
            <person name="Lipzen A."/>
            <person name="Clum A."/>
            <person name="Barry K."/>
            <person name="Grigoriev I.V."/>
            <person name="Martin F.M."/>
            <person name="Stajich J.E."/>
            <person name="Smith M.E."/>
            <person name="Bonito G."/>
            <person name="Spatafora J.W."/>
        </authorList>
    </citation>
    <scope>NUCLEOTIDE SEQUENCE [LARGE SCALE GENOMIC DNA]</scope>
    <source>
        <strain evidence="1 2">AD002</strain>
    </source>
</reference>
<dbReference type="Proteomes" id="UP000274822">
    <property type="component" value="Unassembled WGS sequence"/>
</dbReference>